<dbReference type="Gene3D" id="2.60.40.1090">
    <property type="entry name" value="Fimbrial-type adhesion domain"/>
    <property type="match status" value="1"/>
</dbReference>
<dbReference type="InterPro" id="IPR036937">
    <property type="entry name" value="Adhesion_dom_fimbrial_sf"/>
</dbReference>
<proteinExistence type="predicted"/>
<name>A0AAI9MVZ0_PROST</name>
<dbReference type="Pfam" id="PF00419">
    <property type="entry name" value="Fimbrial"/>
    <property type="match status" value="1"/>
</dbReference>
<sequence>MSKGRKMNSITKKIVGYRPVKSLLTAMISGGLLLVSGQSSAEVFTIQVKVTVVEKTCDIYGNGGKNGPITVTFPDLVIRNIDGIAYGATPIEYQLDCEDAADNPALKIQFIGADAQAVPNSTFKEAGKLKTTDNNLAIKITANGQQLKLRDWFPFNYKTKPTLMAVPVSSDAGGIRGGEFTATGTLSVEYQ</sequence>
<dbReference type="InterPro" id="IPR008966">
    <property type="entry name" value="Adhesion_dom_sf"/>
</dbReference>
<dbReference type="SUPFAM" id="SSF49401">
    <property type="entry name" value="Bacterial adhesins"/>
    <property type="match status" value="1"/>
</dbReference>
<dbReference type="PANTHER" id="PTHR33420:SF26">
    <property type="entry name" value="FIMBRIAL SUBUNIT"/>
    <property type="match status" value="1"/>
</dbReference>
<comment type="caution">
    <text evidence="2">The sequence shown here is derived from an EMBL/GenBank/DDBJ whole genome shotgun (WGS) entry which is preliminary data.</text>
</comment>
<evidence type="ECO:0000313" key="2">
    <source>
        <dbReference type="EMBL" id="EMP9431744.1"/>
    </source>
</evidence>
<dbReference type="InterPro" id="IPR050263">
    <property type="entry name" value="Bact_Fimbrial_Adh_Pro"/>
</dbReference>
<evidence type="ECO:0000259" key="1">
    <source>
        <dbReference type="Pfam" id="PF00419"/>
    </source>
</evidence>
<dbReference type="EMBL" id="AAZDVE040000003">
    <property type="protein sequence ID" value="EMP9431744.1"/>
    <property type="molecule type" value="Genomic_DNA"/>
</dbReference>
<protein>
    <submittedName>
        <fullName evidence="2">Fimbrial protein</fullName>
    </submittedName>
</protein>
<accession>A0AAI9MVZ0</accession>
<reference evidence="2" key="1">
    <citation type="submission" date="2024-02" db="EMBL/GenBank/DDBJ databases">
        <authorList>
            <consortium name="Clinical and Environmental Microbiology Branch: Whole genome sequencing antimicrobial resistance pathogens in the healthcare setting"/>
        </authorList>
    </citation>
    <scope>NUCLEOTIDE SEQUENCE</scope>
    <source>
        <strain evidence="2">2020GO-00142</strain>
    </source>
</reference>
<dbReference type="AlphaFoldDB" id="A0AAI9MVZ0"/>
<dbReference type="InterPro" id="IPR000259">
    <property type="entry name" value="Adhesion_dom_fimbrial"/>
</dbReference>
<feature type="domain" description="Fimbrial-type adhesion" evidence="1">
    <location>
        <begin position="46"/>
        <end position="191"/>
    </location>
</feature>
<gene>
    <name evidence="2" type="ORF">JRA39_000758</name>
</gene>
<dbReference type="GO" id="GO:0009289">
    <property type="term" value="C:pilus"/>
    <property type="evidence" value="ECO:0007669"/>
    <property type="project" value="InterPro"/>
</dbReference>
<dbReference type="PANTHER" id="PTHR33420">
    <property type="entry name" value="FIMBRIAL SUBUNIT ELFA-RELATED"/>
    <property type="match status" value="1"/>
</dbReference>
<organism evidence="2">
    <name type="scientific">Providencia stuartii</name>
    <dbReference type="NCBI Taxonomy" id="588"/>
    <lineage>
        <taxon>Bacteria</taxon>
        <taxon>Pseudomonadati</taxon>
        <taxon>Pseudomonadota</taxon>
        <taxon>Gammaproteobacteria</taxon>
        <taxon>Enterobacterales</taxon>
        <taxon>Morganellaceae</taxon>
        <taxon>Providencia</taxon>
    </lineage>
</organism>
<dbReference type="GO" id="GO:0043709">
    <property type="term" value="P:cell adhesion involved in single-species biofilm formation"/>
    <property type="evidence" value="ECO:0007669"/>
    <property type="project" value="TreeGrafter"/>
</dbReference>